<name>A0A6G1HG02_9PEZI</name>
<accession>A0A6G1HG02</accession>
<feature type="region of interest" description="Disordered" evidence="1">
    <location>
        <begin position="1"/>
        <end position="30"/>
    </location>
</feature>
<dbReference type="AlphaFoldDB" id="A0A6G1HG02"/>
<evidence type="ECO:0000313" key="2">
    <source>
        <dbReference type="EMBL" id="KAF1992014.1"/>
    </source>
</evidence>
<feature type="region of interest" description="Disordered" evidence="1">
    <location>
        <begin position="44"/>
        <end position="69"/>
    </location>
</feature>
<feature type="compositionally biased region" description="Basic and acidic residues" evidence="1">
    <location>
        <begin position="53"/>
        <end position="69"/>
    </location>
</feature>
<dbReference type="EMBL" id="ML977138">
    <property type="protein sequence ID" value="KAF1992014.1"/>
    <property type="molecule type" value="Genomic_DNA"/>
</dbReference>
<protein>
    <submittedName>
        <fullName evidence="2">Uncharacterized protein</fullName>
    </submittedName>
</protein>
<evidence type="ECO:0000313" key="3">
    <source>
        <dbReference type="Proteomes" id="UP000800041"/>
    </source>
</evidence>
<feature type="compositionally biased region" description="Basic and acidic residues" evidence="1">
    <location>
        <begin position="10"/>
        <end position="20"/>
    </location>
</feature>
<keyword evidence="3" id="KW-1185">Reference proteome</keyword>
<gene>
    <name evidence="2" type="ORF">K402DRAFT_77310</name>
</gene>
<reference evidence="2" key="1">
    <citation type="journal article" date="2020" name="Stud. Mycol.">
        <title>101 Dothideomycetes genomes: a test case for predicting lifestyles and emergence of pathogens.</title>
        <authorList>
            <person name="Haridas S."/>
            <person name="Albert R."/>
            <person name="Binder M."/>
            <person name="Bloem J."/>
            <person name="Labutti K."/>
            <person name="Salamov A."/>
            <person name="Andreopoulos B."/>
            <person name="Baker S."/>
            <person name="Barry K."/>
            <person name="Bills G."/>
            <person name="Bluhm B."/>
            <person name="Cannon C."/>
            <person name="Castanera R."/>
            <person name="Culley D."/>
            <person name="Daum C."/>
            <person name="Ezra D."/>
            <person name="Gonzalez J."/>
            <person name="Henrissat B."/>
            <person name="Kuo A."/>
            <person name="Liang C."/>
            <person name="Lipzen A."/>
            <person name="Lutzoni F."/>
            <person name="Magnuson J."/>
            <person name="Mondo S."/>
            <person name="Nolan M."/>
            <person name="Ohm R."/>
            <person name="Pangilinan J."/>
            <person name="Park H.-J."/>
            <person name="Ramirez L."/>
            <person name="Alfaro M."/>
            <person name="Sun H."/>
            <person name="Tritt A."/>
            <person name="Yoshinaga Y."/>
            <person name="Zwiers L.-H."/>
            <person name="Turgeon B."/>
            <person name="Goodwin S."/>
            <person name="Spatafora J."/>
            <person name="Crous P."/>
            <person name="Grigoriev I."/>
        </authorList>
    </citation>
    <scope>NUCLEOTIDE SEQUENCE</scope>
    <source>
        <strain evidence="2">CBS 113979</strain>
    </source>
</reference>
<dbReference type="Proteomes" id="UP000800041">
    <property type="component" value="Unassembled WGS sequence"/>
</dbReference>
<sequence>MKKARKRKDSSKPDHHHHGEFANAHQLQHRNVTLLIRGHCERANRCQGQGPDRQNHTKTDGKGGELQKT</sequence>
<evidence type="ECO:0000256" key="1">
    <source>
        <dbReference type="SAM" id="MobiDB-lite"/>
    </source>
</evidence>
<proteinExistence type="predicted"/>
<organism evidence="2 3">
    <name type="scientific">Aulographum hederae CBS 113979</name>
    <dbReference type="NCBI Taxonomy" id="1176131"/>
    <lineage>
        <taxon>Eukaryota</taxon>
        <taxon>Fungi</taxon>
        <taxon>Dikarya</taxon>
        <taxon>Ascomycota</taxon>
        <taxon>Pezizomycotina</taxon>
        <taxon>Dothideomycetes</taxon>
        <taxon>Pleosporomycetidae</taxon>
        <taxon>Aulographales</taxon>
        <taxon>Aulographaceae</taxon>
    </lineage>
</organism>